<sequence>MLKKLISTLIDTARTLGLGVSDLDNAQDLLDNREYGLAFDTIITQLYEYEIEIDKELYDLIDKMAQKMDISESGYSFMQELIREENIVPKPVKDKLAEILKNIEVSK</sequence>
<evidence type="ECO:0000313" key="1">
    <source>
        <dbReference type="EMBL" id="UXX79797.1"/>
    </source>
</evidence>
<keyword evidence="2" id="KW-1185">Reference proteome</keyword>
<dbReference type="EMBL" id="CP106735">
    <property type="protein sequence ID" value="UXX79797.1"/>
    <property type="molecule type" value="Genomic_DNA"/>
</dbReference>
<evidence type="ECO:0000313" key="2">
    <source>
        <dbReference type="Proteomes" id="UP001062165"/>
    </source>
</evidence>
<gene>
    <name evidence="1" type="ORF">N7E81_01580</name>
</gene>
<name>A0ABY6D0W6_9BACT</name>
<dbReference type="Proteomes" id="UP001062165">
    <property type="component" value="Chromosome"/>
</dbReference>
<organism evidence="1 2">
    <name type="scientific">Reichenbachiella carrageenanivorans</name>
    <dbReference type="NCBI Taxonomy" id="2979869"/>
    <lineage>
        <taxon>Bacteria</taxon>
        <taxon>Pseudomonadati</taxon>
        <taxon>Bacteroidota</taxon>
        <taxon>Cytophagia</taxon>
        <taxon>Cytophagales</taxon>
        <taxon>Reichenbachiellaceae</taxon>
        <taxon>Reichenbachiella</taxon>
    </lineage>
</organism>
<dbReference type="InterPro" id="IPR047880">
    <property type="entry name" value="MafI-like"/>
</dbReference>
<accession>A0ABY6D0W6</accession>
<dbReference type="NCBIfam" id="NF033691">
    <property type="entry name" value="immunity_MafI"/>
    <property type="match status" value="1"/>
</dbReference>
<reference evidence="1" key="1">
    <citation type="submission" date="2022-10" db="EMBL/GenBank/DDBJ databases">
        <title>Comparative genomics and taxonomic characterization of three novel marine species of genus Reichenbachiella exhibiting antioxidant and polysaccharide degradation activities.</title>
        <authorList>
            <person name="Muhammad N."/>
            <person name="Lee Y.-J."/>
            <person name="Ko J."/>
            <person name="Kim S.-G."/>
        </authorList>
    </citation>
    <scope>NUCLEOTIDE SEQUENCE</scope>
    <source>
        <strain evidence="1">Wsw4-B4</strain>
    </source>
</reference>
<dbReference type="RefSeq" id="WP_263051528.1">
    <property type="nucleotide sequence ID" value="NZ_CP106735.1"/>
</dbReference>
<protein>
    <submittedName>
        <fullName evidence="1">MafI family immunity protein</fullName>
    </submittedName>
</protein>
<proteinExistence type="predicted"/>